<feature type="domain" description="UmuC" evidence="18">
    <location>
        <begin position="41"/>
        <end position="221"/>
    </location>
</feature>
<evidence type="ECO:0000256" key="1">
    <source>
        <dbReference type="ARBA" id="ARBA00004496"/>
    </source>
</evidence>
<keyword evidence="14 17" id="KW-0234">DNA repair</keyword>
<dbReference type="CDD" id="cd03586">
    <property type="entry name" value="PolY_Pol_IV_kappa"/>
    <property type="match status" value="1"/>
</dbReference>
<dbReference type="GO" id="GO:0003887">
    <property type="term" value="F:DNA-directed DNA polymerase activity"/>
    <property type="evidence" value="ECO:0007669"/>
    <property type="project" value="UniProtKB-UniRule"/>
</dbReference>
<keyword evidence="11 17" id="KW-0460">Magnesium</keyword>
<dbReference type="Gene3D" id="3.40.1170.60">
    <property type="match status" value="1"/>
</dbReference>
<dbReference type="GO" id="GO:0042276">
    <property type="term" value="P:error-prone translesion synthesis"/>
    <property type="evidence" value="ECO:0007669"/>
    <property type="project" value="TreeGrafter"/>
</dbReference>
<dbReference type="FunFam" id="3.40.1170.60:FF:000001">
    <property type="entry name" value="DNA polymerase IV"/>
    <property type="match status" value="1"/>
</dbReference>
<keyword evidence="13 17" id="KW-0238">DNA-binding</keyword>
<dbReference type="InterPro" id="IPR017961">
    <property type="entry name" value="DNA_pol_Y-fam_little_finger"/>
</dbReference>
<dbReference type="SUPFAM" id="SSF100879">
    <property type="entry name" value="Lesion bypass DNA polymerase (Y-family), little finger domain"/>
    <property type="match status" value="1"/>
</dbReference>
<dbReference type="GO" id="GO:0003684">
    <property type="term" value="F:damaged DNA binding"/>
    <property type="evidence" value="ECO:0007669"/>
    <property type="project" value="InterPro"/>
</dbReference>
<dbReference type="Proteomes" id="UP000436483">
    <property type="component" value="Unassembled WGS sequence"/>
</dbReference>
<comment type="catalytic activity">
    <reaction evidence="16 17">
        <text>DNA(n) + a 2'-deoxyribonucleoside 5'-triphosphate = DNA(n+1) + diphosphate</text>
        <dbReference type="Rhea" id="RHEA:22508"/>
        <dbReference type="Rhea" id="RHEA-COMP:17339"/>
        <dbReference type="Rhea" id="RHEA-COMP:17340"/>
        <dbReference type="ChEBI" id="CHEBI:33019"/>
        <dbReference type="ChEBI" id="CHEBI:61560"/>
        <dbReference type="ChEBI" id="CHEBI:173112"/>
        <dbReference type="EC" id="2.7.7.7"/>
    </reaction>
</comment>
<gene>
    <name evidence="17" type="primary">dinB</name>
    <name evidence="19" type="ORF">GR328_06420</name>
</gene>
<evidence type="ECO:0000256" key="6">
    <source>
        <dbReference type="ARBA" id="ARBA00022679"/>
    </source>
</evidence>
<evidence type="ECO:0000256" key="11">
    <source>
        <dbReference type="ARBA" id="ARBA00022842"/>
    </source>
</evidence>
<evidence type="ECO:0000256" key="17">
    <source>
        <dbReference type="HAMAP-Rule" id="MF_01113"/>
    </source>
</evidence>
<evidence type="ECO:0000256" key="15">
    <source>
        <dbReference type="ARBA" id="ARBA00025589"/>
    </source>
</evidence>
<evidence type="ECO:0000256" key="5">
    <source>
        <dbReference type="ARBA" id="ARBA00022490"/>
    </source>
</evidence>
<keyword evidence="12 17" id="KW-0239">DNA-directed DNA polymerase</keyword>
<evidence type="ECO:0000256" key="13">
    <source>
        <dbReference type="ARBA" id="ARBA00023125"/>
    </source>
</evidence>
<evidence type="ECO:0000256" key="3">
    <source>
        <dbReference type="ARBA" id="ARBA00011245"/>
    </source>
</evidence>
<evidence type="ECO:0000256" key="16">
    <source>
        <dbReference type="ARBA" id="ARBA00049244"/>
    </source>
</evidence>
<evidence type="ECO:0000256" key="9">
    <source>
        <dbReference type="ARBA" id="ARBA00022723"/>
    </source>
</evidence>
<comment type="similarity">
    <text evidence="2 17">Belongs to the DNA polymerase type-Y family.</text>
</comment>
<dbReference type="NCBIfam" id="NF002751">
    <property type="entry name" value="PRK02794.1"/>
    <property type="match status" value="1"/>
</dbReference>
<keyword evidence="4 17" id="KW-0515">Mutator protein</keyword>
<feature type="binding site" evidence="17">
    <location>
        <position position="138"/>
    </location>
    <ligand>
        <name>Mg(2+)</name>
        <dbReference type="ChEBI" id="CHEBI:18420"/>
    </ligand>
</feature>
<comment type="cofactor">
    <cofactor evidence="17">
        <name>Mg(2+)</name>
        <dbReference type="ChEBI" id="CHEBI:18420"/>
    </cofactor>
    <text evidence="17">Binds 2 magnesium ions per subunit.</text>
</comment>
<comment type="subunit">
    <text evidence="3 17">Monomer.</text>
</comment>
<evidence type="ECO:0000259" key="18">
    <source>
        <dbReference type="PROSITE" id="PS50173"/>
    </source>
</evidence>
<dbReference type="PROSITE" id="PS50173">
    <property type="entry name" value="UMUC"/>
    <property type="match status" value="1"/>
</dbReference>
<dbReference type="GO" id="GO:0000287">
    <property type="term" value="F:magnesium ion binding"/>
    <property type="evidence" value="ECO:0007669"/>
    <property type="project" value="UniProtKB-UniRule"/>
</dbReference>
<dbReference type="Gene3D" id="1.10.150.20">
    <property type="entry name" value="5' to 3' exonuclease, C-terminal subdomain"/>
    <property type="match status" value="1"/>
</dbReference>
<dbReference type="InterPro" id="IPR036775">
    <property type="entry name" value="DNA_pol_Y-fam_lit_finger_sf"/>
</dbReference>
<evidence type="ECO:0000256" key="2">
    <source>
        <dbReference type="ARBA" id="ARBA00010945"/>
    </source>
</evidence>
<dbReference type="InterPro" id="IPR001126">
    <property type="entry name" value="UmuC"/>
</dbReference>
<protein>
    <recommendedName>
        <fullName evidence="17">DNA polymerase IV</fullName>
        <shortName evidence="17">Pol IV</shortName>
        <ecNumber evidence="17">2.7.7.7</ecNumber>
    </recommendedName>
</protein>
<evidence type="ECO:0000256" key="7">
    <source>
        <dbReference type="ARBA" id="ARBA00022695"/>
    </source>
</evidence>
<name>A0A7X3MQ33_9HYPH</name>
<dbReference type="Gene3D" id="3.30.1490.100">
    <property type="entry name" value="DNA polymerase, Y-family, little finger domain"/>
    <property type="match status" value="1"/>
</dbReference>
<organism evidence="19 20">
    <name type="scientific">Microvirga makkahensis</name>
    <dbReference type="NCBI Taxonomy" id="1128670"/>
    <lineage>
        <taxon>Bacteria</taxon>
        <taxon>Pseudomonadati</taxon>
        <taxon>Pseudomonadota</taxon>
        <taxon>Alphaproteobacteria</taxon>
        <taxon>Hyphomicrobiales</taxon>
        <taxon>Methylobacteriaceae</taxon>
        <taxon>Microvirga</taxon>
    </lineage>
</organism>
<dbReference type="PANTHER" id="PTHR11076">
    <property type="entry name" value="DNA REPAIR POLYMERASE UMUC / TRANSFERASE FAMILY MEMBER"/>
    <property type="match status" value="1"/>
</dbReference>
<dbReference type="AlphaFoldDB" id="A0A7X3MQ33"/>
<evidence type="ECO:0000256" key="10">
    <source>
        <dbReference type="ARBA" id="ARBA00022763"/>
    </source>
</evidence>
<evidence type="ECO:0000256" key="8">
    <source>
        <dbReference type="ARBA" id="ARBA00022705"/>
    </source>
</evidence>
<dbReference type="EMBL" id="WURB01000003">
    <property type="protein sequence ID" value="MXQ11092.1"/>
    <property type="molecule type" value="Genomic_DNA"/>
</dbReference>
<keyword evidence="8 17" id="KW-0235">DNA replication</keyword>
<dbReference type="RefSeq" id="WP_160883684.1">
    <property type="nucleotide sequence ID" value="NZ_WURB01000003.1"/>
</dbReference>
<keyword evidence="6 17" id="KW-0808">Transferase</keyword>
<evidence type="ECO:0000256" key="14">
    <source>
        <dbReference type="ARBA" id="ARBA00023204"/>
    </source>
</evidence>
<comment type="caution">
    <text evidence="19">The sequence shown here is derived from an EMBL/GenBank/DDBJ whole genome shotgun (WGS) entry which is preliminary data.</text>
</comment>
<feature type="site" description="Substrate discrimination" evidence="17">
    <location>
        <position position="50"/>
    </location>
</feature>
<keyword evidence="9 17" id="KW-0479">Metal-binding</keyword>
<dbReference type="Pfam" id="PF11799">
    <property type="entry name" value="IMS_C"/>
    <property type="match status" value="1"/>
</dbReference>
<dbReference type="GO" id="GO:0006281">
    <property type="term" value="P:DNA repair"/>
    <property type="evidence" value="ECO:0007669"/>
    <property type="project" value="UniProtKB-UniRule"/>
</dbReference>
<dbReference type="FunFam" id="3.30.1490.100:FF:000004">
    <property type="entry name" value="DNA polymerase IV"/>
    <property type="match status" value="1"/>
</dbReference>
<dbReference type="InterPro" id="IPR050116">
    <property type="entry name" value="DNA_polymerase-Y"/>
</dbReference>
<dbReference type="EC" id="2.7.7.7" evidence="17"/>
<dbReference type="SUPFAM" id="SSF56672">
    <property type="entry name" value="DNA/RNA polymerases"/>
    <property type="match status" value="1"/>
</dbReference>
<dbReference type="GO" id="GO:0005829">
    <property type="term" value="C:cytosol"/>
    <property type="evidence" value="ECO:0007669"/>
    <property type="project" value="TreeGrafter"/>
</dbReference>
<evidence type="ECO:0000313" key="20">
    <source>
        <dbReference type="Proteomes" id="UP000436483"/>
    </source>
</evidence>
<feature type="binding site" evidence="17">
    <location>
        <position position="45"/>
    </location>
    <ligand>
        <name>Mg(2+)</name>
        <dbReference type="ChEBI" id="CHEBI:18420"/>
    </ligand>
</feature>
<comment type="function">
    <text evidence="15 17">Poorly processive, error-prone DNA polymerase involved in untargeted mutagenesis. Copies undamaged DNA at stalled replication forks, which arise in vivo from mismatched or misaligned primer ends. These misaligned primers can be extended by PolIV. Exhibits no 3'-5' exonuclease (proofreading) activity. May be involved in translesional synthesis, in conjunction with the beta clamp from PolIII.</text>
</comment>
<sequence>MSTSPFCRDCLSLAASPLARRCEACGSPRLLRHRERDLLSIAHVDCDAFFAAVEKRDDPSLADKPVIIGGGKRGVVSTACYVARTYGVRSAMPMFQALKLCPHAVVIPPNGEKYRKAGHEVRTLMLELTPLVEPVSIDEAFLDLTGTERLHHGSPALTLARFAQKVEREIGITISVGLSYNKFLAKIASDFQKPRGFSIIGREEASDFLADKPVGLIPGIGASAQARLAKVGVTRIEHLREVSLKTLFEALGRDAQRLSRLAWGEDTRRVTPERETKSISAETTFESDLKSFDDLEPILWRLCEKVSRRLKAAGLAGRSVTLKLKDREFRLLTRTRSGLAPTQLATRLFEPARQLLKTACDGTAYRLVGIGAADLCDAADADRGDLADQSVIKQAKMELAIDRIRDKFGASALQKGIALRNKPQR</sequence>
<proteinExistence type="inferred from homology"/>
<keyword evidence="5 17" id="KW-0963">Cytoplasm</keyword>
<evidence type="ECO:0000313" key="19">
    <source>
        <dbReference type="EMBL" id="MXQ11092.1"/>
    </source>
</evidence>
<keyword evidence="10 17" id="KW-0227">DNA damage</keyword>
<reference evidence="19 20" key="1">
    <citation type="submission" date="2019-12" db="EMBL/GenBank/DDBJ databases">
        <authorList>
            <person name="Yuan C.-G."/>
        </authorList>
    </citation>
    <scope>NUCLEOTIDE SEQUENCE [LARGE SCALE GENOMIC DNA]</scope>
    <source>
        <strain evidence="19 20">KCTC 23863</strain>
    </source>
</reference>
<dbReference type="InterPro" id="IPR043128">
    <property type="entry name" value="Rev_trsase/Diguanyl_cyclase"/>
</dbReference>
<dbReference type="PANTHER" id="PTHR11076:SF33">
    <property type="entry name" value="DNA POLYMERASE KAPPA"/>
    <property type="match status" value="1"/>
</dbReference>
<reference evidence="19 20" key="2">
    <citation type="submission" date="2020-01" db="EMBL/GenBank/DDBJ databases">
        <title>Microvirga sp. nov., an arsenate reduction bacterium isolated from Tibet hotspring sediments.</title>
        <authorList>
            <person name="Xian W.-D."/>
            <person name="Li W.-J."/>
        </authorList>
    </citation>
    <scope>NUCLEOTIDE SEQUENCE [LARGE SCALE GENOMIC DNA]</scope>
    <source>
        <strain evidence="19 20">KCTC 23863</strain>
    </source>
</reference>
<keyword evidence="20" id="KW-1185">Reference proteome</keyword>
<evidence type="ECO:0000256" key="12">
    <source>
        <dbReference type="ARBA" id="ARBA00022932"/>
    </source>
</evidence>
<dbReference type="InterPro" id="IPR043502">
    <property type="entry name" value="DNA/RNA_pol_sf"/>
</dbReference>
<feature type="active site" evidence="17">
    <location>
        <position position="139"/>
    </location>
</feature>
<dbReference type="OrthoDB" id="9808813at2"/>
<dbReference type="Gene3D" id="3.30.70.270">
    <property type="match status" value="1"/>
</dbReference>
<comment type="subcellular location">
    <subcellularLocation>
        <location evidence="1 17">Cytoplasm</location>
    </subcellularLocation>
</comment>
<dbReference type="NCBIfam" id="NF002677">
    <property type="entry name" value="PRK02406.1"/>
    <property type="match status" value="1"/>
</dbReference>
<dbReference type="GO" id="GO:0009432">
    <property type="term" value="P:SOS response"/>
    <property type="evidence" value="ECO:0007669"/>
    <property type="project" value="TreeGrafter"/>
</dbReference>
<dbReference type="Pfam" id="PF00817">
    <property type="entry name" value="IMS"/>
    <property type="match status" value="1"/>
</dbReference>
<dbReference type="InterPro" id="IPR022880">
    <property type="entry name" value="DNApol_IV"/>
</dbReference>
<dbReference type="HAMAP" id="MF_01113">
    <property type="entry name" value="DNApol_IV"/>
    <property type="match status" value="1"/>
</dbReference>
<accession>A0A7X3MQ33</accession>
<dbReference type="GO" id="GO:0006261">
    <property type="term" value="P:DNA-templated DNA replication"/>
    <property type="evidence" value="ECO:0007669"/>
    <property type="project" value="UniProtKB-UniRule"/>
</dbReference>
<evidence type="ECO:0000256" key="4">
    <source>
        <dbReference type="ARBA" id="ARBA00022457"/>
    </source>
</evidence>
<keyword evidence="7 17" id="KW-0548">Nucleotidyltransferase</keyword>